<dbReference type="SMART" id="SM00409">
    <property type="entry name" value="IG"/>
    <property type="match status" value="2"/>
</dbReference>
<keyword evidence="7" id="KW-0472">Membrane</keyword>
<dbReference type="SUPFAM" id="SSF48726">
    <property type="entry name" value="Immunoglobulin"/>
    <property type="match status" value="3"/>
</dbReference>
<evidence type="ECO:0000256" key="5">
    <source>
        <dbReference type="ARBA" id="ARBA00022889"/>
    </source>
</evidence>
<dbReference type="SMART" id="SM00408">
    <property type="entry name" value="IGc2"/>
    <property type="match status" value="1"/>
</dbReference>
<dbReference type="PANTHER" id="PTHR13771:SF9">
    <property type="entry name" value="INTERCELLULAR ADHESION MOLECULE 5"/>
    <property type="match status" value="1"/>
</dbReference>
<keyword evidence="13" id="KW-1185">Reference proteome</keyword>
<keyword evidence="9" id="KW-0325">Glycoprotein</keyword>
<evidence type="ECO:0000256" key="9">
    <source>
        <dbReference type="ARBA" id="ARBA00023180"/>
    </source>
</evidence>
<accession>A0A8C5NBZ7</accession>
<evidence type="ECO:0000256" key="4">
    <source>
        <dbReference type="ARBA" id="ARBA00022737"/>
    </source>
</evidence>
<dbReference type="InterPro" id="IPR003987">
    <property type="entry name" value="ICAM_VCAM_N"/>
</dbReference>
<dbReference type="Gene3D" id="2.60.40.10">
    <property type="entry name" value="Immunoglobulins"/>
    <property type="match status" value="3"/>
</dbReference>
<evidence type="ECO:0000256" key="3">
    <source>
        <dbReference type="ARBA" id="ARBA00022729"/>
    </source>
</evidence>
<evidence type="ECO:0000256" key="2">
    <source>
        <dbReference type="ARBA" id="ARBA00022692"/>
    </source>
</evidence>
<keyword evidence="4" id="KW-0677">Repeat</keyword>
<dbReference type="Pfam" id="PF13895">
    <property type="entry name" value="Ig_2"/>
    <property type="match status" value="1"/>
</dbReference>
<dbReference type="GO" id="GO:0098609">
    <property type="term" value="P:cell-cell adhesion"/>
    <property type="evidence" value="ECO:0007669"/>
    <property type="project" value="InterPro"/>
</dbReference>
<proteinExistence type="predicted"/>
<dbReference type="InterPro" id="IPR036179">
    <property type="entry name" value="Ig-like_dom_sf"/>
</dbReference>
<dbReference type="Proteomes" id="UP000694680">
    <property type="component" value="Chromosome 8"/>
</dbReference>
<evidence type="ECO:0000313" key="12">
    <source>
        <dbReference type="Ensembl" id="ENSGWIP00000044016.1"/>
    </source>
</evidence>
<dbReference type="InterPro" id="IPR047012">
    <property type="entry name" value="ICAM_VCAM"/>
</dbReference>
<keyword evidence="6" id="KW-1133">Transmembrane helix</keyword>
<keyword evidence="8" id="KW-1015">Disulfide bond</keyword>
<feature type="domain" description="Ig-like" evidence="11">
    <location>
        <begin position="183"/>
        <end position="277"/>
    </location>
</feature>
<evidence type="ECO:0000259" key="11">
    <source>
        <dbReference type="PROSITE" id="PS50835"/>
    </source>
</evidence>
<evidence type="ECO:0000256" key="6">
    <source>
        <dbReference type="ARBA" id="ARBA00022989"/>
    </source>
</evidence>
<evidence type="ECO:0000313" key="13">
    <source>
        <dbReference type="Proteomes" id="UP000694680"/>
    </source>
</evidence>
<protein>
    <recommendedName>
        <fullName evidence="11">Ig-like domain-containing protein</fullName>
    </recommendedName>
</protein>
<keyword evidence="10" id="KW-0393">Immunoglobulin domain</keyword>
<keyword evidence="2" id="KW-0812">Transmembrane</keyword>
<dbReference type="AlphaFoldDB" id="A0A8C5NBZ7"/>
<dbReference type="FunFam" id="2.60.40.10:FF:000032">
    <property type="entry name" value="palladin isoform X1"/>
    <property type="match status" value="1"/>
</dbReference>
<dbReference type="PANTHER" id="PTHR13771">
    <property type="entry name" value="INTERCELLULAR ADHESION MOLECULE"/>
    <property type="match status" value="1"/>
</dbReference>
<dbReference type="InterPro" id="IPR007110">
    <property type="entry name" value="Ig-like_dom"/>
</dbReference>
<organism evidence="12 13">
    <name type="scientific">Gouania willdenowi</name>
    <name type="common">Blunt-snouted clingfish</name>
    <name type="synonym">Lepadogaster willdenowi</name>
    <dbReference type="NCBI Taxonomy" id="441366"/>
    <lineage>
        <taxon>Eukaryota</taxon>
        <taxon>Metazoa</taxon>
        <taxon>Chordata</taxon>
        <taxon>Craniata</taxon>
        <taxon>Vertebrata</taxon>
        <taxon>Euteleostomi</taxon>
        <taxon>Actinopterygii</taxon>
        <taxon>Neopterygii</taxon>
        <taxon>Teleostei</taxon>
        <taxon>Neoteleostei</taxon>
        <taxon>Acanthomorphata</taxon>
        <taxon>Ovalentaria</taxon>
        <taxon>Blenniimorphae</taxon>
        <taxon>Blenniiformes</taxon>
        <taxon>Gobiesocoidei</taxon>
        <taxon>Gobiesocidae</taxon>
        <taxon>Gobiesocinae</taxon>
        <taxon>Gouania</taxon>
    </lineage>
</organism>
<dbReference type="GO" id="GO:0005178">
    <property type="term" value="F:integrin binding"/>
    <property type="evidence" value="ECO:0007669"/>
    <property type="project" value="InterPro"/>
</dbReference>
<name>A0A8C5NBZ7_GOUWI</name>
<dbReference type="InterPro" id="IPR013783">
    <property type="entry name" value="Ig-like_fold"/>
</dbReference>
<reference evidence="12" key="2">
    <citation type="submission" date="2025-08" db="UniProtKB">
        <authorList>
            <consortium name="Ensembl"/>
        </authorList>
    </citation>
    <scope>IDENTIFICATION</scope>
</reference>
<dbReference type="InterPro" id="IPR003599">
    <property type="entry name" value="Ig_sub"/>
</dbReference>
<evidence type="ECO:0000256" key="10">
    <source>
        <dbReference type="ARBA" id="ARBA00023319"/>
    </source>
</evidence>
<dbReference type="InterPro" id="IPR003598">
    <property type="entry name" value="Ig_sub2"/>
</dbReference>
<feature type="domain" description="Ig-like" evidence="11">
    <location>
        <begin position="91"/>
        <end position="181"/>
    </location>
</feature>
<evidence type="ECO:0000256" key="8">
    <source>
        <dbReference type="ARBA" id="ARBA00023157"/>
    </source>
</evidence>
<reference evidence="12" key="3">
    <citation type="submission" date="2025-09" db="UniProtKB">
        <authorList>
            <consortium name="Ensembl"/>
        </authorList>
    </citation>
    <scope>IDENTIFICATION</scope>
</reference>
<dbReference type="Ensembl" id="ENSGWIT00000047722.1">
    <property type="protein sequence ID" value="ENSGWIP00000044016.1"/>
    <property type="gene ID" value="ENSGWIG00000021922.1"/>
</dbReference>
<keyword evidence="5" id="KW-0130">Cell adhesion</keyword>
<dbReference type="GO" id="GO:0016020">
    <property type="term" value="C:membrane"/>
    <property type="evidence" value="ECO:0007669"/>
    <property type="project" value="UniProtKB-SubCell"/>
</dbReference>
<sequence>CPIELSPPSVVVRYGESVTVNCTTSETLHTGIGWEATQGGTGLEQVNILPWTVERLTGWDYSPSCYFASDFHEQCVKTLDVVIYKNINIKPSSESDKVLKEGDEIQLLCDIINVAPVQNLTVTWFKGNNVIQRDTFDNRTKIPVDPFSEFTFRATRQDAFPLFRCEADMDLRPGGPKLHVSSPGYSIMVQFCKHKHTSYLENAEVDIGSTVWLKCSSRSNPRPSYSWTYYQTSNVIEKTEDGVSLLIIQNATSHNMGWYTCSASNEIGGFSKPARVTVKGVCIAWHLVIGFVSQHIGHSIIRYILILKYKAIIAIFFYNLHSKHWLCANNL</sequence>
<comment type="subcellular location">
    <subcellularLocation>
        <location evidence="1">Membrane</location>
        <topology evidence="1">Single-pass type I membrane protein</topology>
    </subcellularLocation>
</comment>
<dbReference type="PROSITE" id="PS50835">
    <property type="entry name" value="IG_LIKE"/>
    <property type="match status" value="2"/>
</dbReference>
<evidence type="ECO:0000256" key="1">
    <source>
        <dbReference type="ARBA" id="ARBA00004479"/>
    </source>
</evidence>
<dbReference type="PRINTS" id="PR01472">
    <property type="entry name" value="ICAMVCAM1"/>
</dbReference>
<keyword evidence="3" id="KW-0732">Signal</keyword>
<evidence type="ECO:0000256" key="7">
    <source>
        <dbReference type="ARBA" id="ARBA00023136"/>
    </source>
</evidence>
<reference evidence="12" key="1">
    <citation type="submission" date="2020-06" db="EMBL/GenBank/DDBJ databases">
        <authorList>
            <consortium name="Wellcome Sanger Institute Data Sharing"/>
        </authorList>
    </citation>
    <scope>NUCLEOTIDE SEQUENCE [LARGE SCALE GENOMIC DNA]</scope>
</reference>